<accession>A0A495QME7</accession>
<dbReference type="Proteomes" id="UP000268233">
    <property type="component" value="Unassembled WGS sequence"/>
</dbReference>
<evidence type="ECO:0000313" key="1">
    <source>
        <dbReference type="EMBL" id="RKS74175.1"/>
    </source>
</evidence>
<name>A0A495QME7_9EURY</name>
<proteinExistence type="predicted"/>
<dbReference type="PROSITE" id="PS51257">
    <property type="entry name" value="PROKAR_LIPOPROTEIN"/>
    <property type="match status" value="1"/>
</dbReference>
<evidence type="ECO:0000313" key="2">
    <source>
        <dbReference type="Proteomes" id="UP000268233"/>
    </source>
</evidence>
<comment type="caution">
    <text evidence="1">The sequence shown here is derived from an EMBL/GenBank/DDBJ whole genome shotgun (WGS) entry which is preliminary data.</text>
</comment>
<organism evidence="1 2">
    <name type="scientific">Haloarcula quadrata</name>
    <dbReference type="NCBI Taxonomy" id="182779"/>
    <lineage>
        <taxon>Archaea</taxon>
        <taxon>Methanobacteriati</taxon>
        <taxon>Methanobacteriota</taxon>
        <taxon>Stenosarchaea group</taxon>
        <taxon>Halobacteria</taxon>
        <taxon>Halobacteriales</taxon>
        <taxon>Haloarculaceae</taxon>
        <taxon>Haloarcula</taxon>
    </lineage>
</organism>
<dbReference type="RefSeq" id="WP_121304898.1">
    <property type="nucleotide sequence ID" value="NZ_RBWW01000005.1"/>
</dbReference>
<sequence length="327" mass="35954">MNVQARLILVTAATLCLVALAGCGQPAGSLSMEPVDDEELANNASTQLSEEELGDPEERDRGMRVLRQAAKNDSAMVAATEPPHSANETVYRTGDRFYTLSYAAVNTTTGRQVTYRLDKNVTTNETDQTGWTVADYDDLPPIDQAMLHSPVSYLSRDSLEEDEVQPGGIKQDQTYSPAELNRSAIANGQYDAVRYEGTLIELEVISNKSQPLTVYRYRPRPVANGAGPYAACLRDTYAFELNGLDSDTRAVVSEATDGTYRAENTSDAAFRSVLDQFYDHTAVSATGQSGSWLVRYDGRLYWAELRYASFDEYEQTRTANPPTAACS</sequence>
<keyword evidence="2" id="KW-1185">Reference proteome</keyword>
<gene>
    <name evidence="1" type="ORF">BDK61_4761</name>
</gene>
<protein>
    <submittedName>
        <fullName evidence="1">Uncharacterized protein</fullName>
    </submittedName>
</protein>
<reference evidence="1 2" key="1">
    <citation type="submission" date="2018-10" db="EMBL/GenBank/DDBJ databases">
        <title>Genomic Encyclopedia of Archaeal and Bacterial Type Strains, Phase II (KMG-II): from individual species to whole genera.</title>
        <authorList>
            <person name="Goeker M."/>
        </authorList>
    </citation>
    <scope>NUCLEOTIDE SEQUENCE [LARGE SCALE GENOMIC DNA]</scope>
    <source>
        <strain evidence="1 2">DSM 11927</strain>
    </source>
</reference>
<dbReference type="EMBL" id="RBWW01000005">
    <property type="protein sequence ID" value="RKS74175.1"/>
    <property type="molecule type" value="Genomic_DNA"/>
</dbReference>
<dbReference type="AlphaFoldDB" id="A0A495QME7"/>